<proteinExistence type="predicted"/>
<protein>
    <submittedName>
        <fullName evidence="2">Uncharacterized protein</fullName>
    </submittedName>
</protein>
<keyword evidence="3" id="KW-1185">Reference proteome</keyword>
<evidence type="ECO:0000256" key="1">
    <source>
        <dbReference type="SAM" id="Phobius"/>
    </source>
</evidence>
<feature type="transmembrane region" description="Helical" evidence="1">
    <location>
        <begin position="12"/>
        <end position="31"/>
    </location>
</feature>
<keyword evidence="1" id="KW-0472">Membrane</keyword>
<sequence>MNVSGNHNGYEGNLCVFNLIFMFKIEIFLIVDNLIVRYPYFPSYGGILWYIQFMFHQKLYFDLFFPN</sequence>
<evidence type="ECO:0000313" key="3">
    <source>
        <dbReference type="Proteomes" id="UP000245934"/>
    </source>
</evidence>
<reference evidence="2 3" key="1">
    <citation type="submission" date="2018-05" db="EMBL/GenBank/DDBJ databases">
        <title>Draft genome of Methanospirillum stamsii Pt1.</title>
        <authorList>
            <person name="Dueholm M.S."/>
            <person name="Nielsen P.H."/>
            <person name="Bakmann L.F."/>
            <person name="Otzen D.E."/>
        </authorList>
    </citation>
    <scope>NUCLEOTIDE SEQUENCE [LARGE SCALE GENOMIC DNA]</scope>
    <source>
        <strain evidence="2 3">Pt1</strain>
    </source>
</reference>
<name>A0A2V2N7Y5_9EURY</name>
<accession>A0A2V2N7Y5</accession>
<evidence type="ECO:0000313" key="2">
    <source>
        <dbReference type="EMBL" id="PWR72357.1"/>
    </source>
</evidence>
<dbReference type="AlphaFoldDB" id="A0A2V2N7Y5"/>
<keyword evidence="1" id="KW-1133">Transmembrane helix</keyword>
<gene>
    <name evidence="2" type="ORF">DLD82_12250</name>
</gene>
<organism evidence="2 3">
    <name type="scientific">Methanospirillum stamsii</name>
    <dbReference type="NCBI Taxonomy" id="1277351"/>
    <lineage>
        <taxon>Archaea</taxon>
        <taxon>Methanobacteriati</taxon>
        <taxon>Methanobacteriota</taxon>
        <taxon>Stenosarchaea group</taxon>
        <taxon>Methanomicrobia</taxon>
        <taxon>Methanomicrobiales</taxon>
        <taxon>Methanospirillaceae</taxon>
        <taxon>Methanospirillum</taxon>
    </lineage>
</organism>
<dbReference type="EMBL" id="QGMZ01000027">
    <property type="protein sequence ID" value="PWR72357.1"/>
    <property type="molecule type" value="Genomic_DNA"/>
</dbReference>
<keyword evidence="1" id="KW-0812">Transmembrane</keyword>
<dbReference type="Proteomes" id="UP000245934">
    <property type="component" value="Unassembled WGS sequence"/>
</dbReference>
<comment type="caution">
    <text evidence="2">The sequence shown here is derived from an EMBL/GenBank/DDBJ whole genome shotgun (WGS) entry which is preliminary data.</text>
</comment>